<reference evidence="3" key="1">
    <citation type="journal article" date="2013" name="Genome Announc.">
        <title>Draft genome sequence of the grapevine dieback fungus Eutypa lata UCR-EL1.</title>
        <authorList>
            <person name="Blanco-Ulate B."/>
            <person name="Rolshausen P.E."/>
            <person name="Cantu D."/>
        </authorList>
    </citation>
    <scope>NUCLEOTIDE SEQUENCE [LARGE SCALE GENOMIC DNA]</scope>
    <source>
        <strain evidence="3">UCR-EL1</strain>
    </source>
</reference>
<organism evidence="2 3">
    <name type="scientific">Eutypa lata (strain UCR-EL1)</name>
    <name type="common">Grapevine dieback disease fungus</name>
    <name type="synonym">Eutypa armeniacae</name>
    <dbReference type="NCBI Taxonomy" id="1287681"/>
    <lineage>
        <taxon>Eukaryota</taxon>
        <taxon>Fungi</taxon>
        <taxon>Dikarya</taxon>
        <taxon>Ascomycota</taxon>
        <taxon>Pezizomycotina</taxon>
        <taxon>Sordariomycetes</taxon>
        <taxon>Xylariomycetidae</taxon>
        <taxon>Xylariales</taxon>
        <taxon>Diatrypaceae</taxon>
        <taxon>Eutypa</taxon>
    </lineage>
</organism>
<feature type="region of interest" description="Disordered" evidence="1">
    <location>
        <begin position="422"/>
        <end position="441"/>
    </location>
</feature>
<evidence type="ECO:0000313" key="2">
    <source>
        <dbReference type="EMBL" id="EMR69943.1"/>
    </source>
</evidence>
<dbReference type="eggNOG" id="ENOG502QRQN">
    <property type="taxonomic scope" value="Eukaryota"/>
</dbReference>
<gene>
    <name evidence="2" type="ORF">UCREL1_3024</name>
</gene>
<dbReference type="OMA" id="IVSVMKM"/>
<feature type="region of interest" description="Disordered" evidence="1">
    <location>
        <begin position="1"/>
        <end position="34"/>
    </location>
</feature>
<dbReference type="KEGG" id="ela:UCREL1_3024"/>
<dbReference type="STRING" id="1287681.M7SZG3"/>
<evidence type="ECO:0000313" key="3">
    <source>
        <dbReference type="Proteomes" id="UP000012174"/>
    </source>
</evidence>
<dbReference type="HOGENOM" id="CLU_030046_1_0_1"/>
<sequence>MYDPSRRSRPYQTIGRTWGKPAQRKPPQQSTVPAPPLGALIREIRVDHLSHTSKTFEDKAIISECSTIASYSWIDAHDPTILVPGRPPRWTPLAHPTRLTEDSGEYYRDKNAARYPKHPMEPAIRAGLKASPEICRAGTVDIVACGSTLGNLLRFVRGQDKSFRILVEMVEGTVFFVRRENSPTELIPDIRGFGHSFPENYTTWDRDVKGSASNERLLRYNFGGLRFLVRFGADGYIEEPGRATGKTTTASAASSKASAEVSEILSSLDDTRISSKASAAYSAGLKIQSAGSLVDQSCIFDLKTRSIKKRFNDTLGEELPRLWVAQIPKFILAYHDWGLFKDIQIHDVRDKVKAWEETHKDDLAKLASLVHQINAHVRTNQSKKLELSHDGKGVLEVREALDDANDALSPTVKATWIAGRQDARSNEANEEKSSGDDDIVGWKDDTEGDFTNCSGSCGYCGRCGSS</sequence>
<dbReference type="Proteomes" id="UP000012174">
    <property type="component" value="Unassembled WGS sequence"/>
</dbReference>
<proteinExistence type="predicted"/>
<protein>
    <submittedName>
        <fullName evidence="2">Putative geranylgeranyl pyrophosphate synthetase protein</fullName>
    </submittedName>
</protein>
<dbReference type="PANTHER" id="PTHR35179:SF2">
    <property type="entry name" value="START DOMAIN-CONTAINING PROTEIN"/>
    <property type="match status" value="1"/>
</dbReference>
<dbReference type="EMBL" id="KB705994">
    <property type="protein sequence ID" value="EMR69943.1"/>
    <property type="molecule type" value="Genomic_DNA"/>
</dbReference>
<dbReference type="OrthoDB" id="5393654at2759"/>
<accession>M7SZG3</accession>
<dbReference type="AlphaFoldDB" id="M7SZG3"/>
<evidence type="ECO:0000256" key="1">
    <source>
        <dbReference type="SAM" id="MobiDB-lite"/>
    </source>
</evidence>
<name>M7SZG3_EUTLA</name>
<dbReference type="PANTHER" id="PTHR35179">
    <property type="entry name" value="PROTEIN CBG02620"/>
    <property type="match status" value="1"/>
</dbReference>
<keyword evidence="3" id="KW-1185">Reference proteome</keyword>